<dbReference type="EMBL" id="LRPM01000094">
    <property type="protein sequence ID" value="KWZ76089.1"/>
    <property type="molecule type" value="Genomic_DNA"/>
</dbReference>
<proteinExistence type="predicted"/>
<evidence type="ECO:0000313" key="2">
    <source>
        <dbReference type="Proteomes" id="UP000070383"/>
    </source>
</evidence>
<gene>
    <name evidence="1" type="ORF">HMPREF3200_01891</name>
</gene>
<keyword evidence="2" id="KW-1185">Reference proteome</keyword>
<evidence type="ECO:0000313" key="1">
    <source>
        <dbReference type="EMBL" id="KWZ76089.1"/>
    </source>
</evidence>
<accession>A0A133K9A8</accession>
<dbReference type="AlphaFoldDB" id="A0A133K9A8"/>
<evidence type="ECO:0008006" key="3">
    <source>
        <dbReference type="Google" id="ProtNLM"/>
    </source>
</evidence>
<name>A0A133K9A8_9FIRM</name>
<comment type="caution">
    <text evidence="1">The sequence shown here is derived from an EMBL/GenBank/DDBJ whole genome shotgun (WGS) entry which is preliminary data.</text>
</comment>
<protein>
    <recommendedName>
        <fullName evidence="3">Single-strand binding family protein</fullName>
    </recommendedName>
</protein>
<feature type="non-terminal residue" evidence="1">
    <location>
        <position position="1"/>
    </location>
</feature>
<organism evidence="1 2">
    <name type="scientific">Anaerococcus tetradius</name>
    <dbReference type="NCBI Taxonomy" id="33036"/>
    <lineage>
        <taxon>Bacteria</taxon>
        <taxon>Bacillati</taxon>
        <taxon>Bacillota</taxon>
        <taxon>Tissierellia</taxon>
        <taxon>Tissierellales</taxon>
        <taxon>Peptoniphilaceae</taxon>
        <taxon>Anaerococcus</taxon>
    </lineage>
</organism>
<dbReference type="STRING" id="33036.HMPREF3200_01891"/>
<dbReference type="Proteomes" id="UP000070383">
    <property type="component" value="Unassembled WGS sequence"/>
</dbReference>
<reference evidence="2" key="1">
    <citation type="submission" date="2016-01" db="EMBL/GenBank/DDBJ databases">
        <authorList>
            <person name="Mitreva M."/>
            <person name="Pepin K.H."/>
            <person name="Mihindukulasuriya K.A."/>
            <person name="Fulton R."/>
            <person name="Fronick C."/>
            <person name="O'Laughlin M."/>
            <person name="Miner T."/>
            <person name="Herter B."/>
            <person name="Rosa B.A."/>
            <person name="Cordes M."/>
            <person name="Tomlinson C."/>
            <person name="Wollam A."/>
            <person name="Palsikar V.B."/>
            <person name="Mardis E.R."/>
            <person name="Wilson R.K."/>
        </authorList>
    </citation>
    <scope>NUCLEOTIDE SEQUENCE [LARGE SCALE GENOMIC DNA]</scope>
    <source>
        <strain evidence="2">MJR8151</strain>
    </source>
</reference>
<dbReference type="PATRIC" id="fig|33036.3.peg.1870"/>
<sequence length="86" mass="10059">YGDKTKDLENLKQGDFVKMFGQIKTSIDNNGKEHQNVRILSTKLLKSREQLNGQNKEKKSILGQINDLKSKEKKKIKRTEHFKEDE</sequence>